<dbReference type="InterPro" id="IPR036291">
    <property type="entry name" value="NAD(P)-bd_dom_sf"/>
</dbReference>
<evidence type="ECO:0000313" key="4">
    <source>
        <dbReference type="Proteomes" id="UP000094065"/>
    </source>
</evidence>
<reference evidence="3 4" key="1">
    <citation type="submission" date="2016-06" db="EMBL/GenBank/DDBJ databases">
        <title>Evolution of pathogenesis and genome organization in the Tremellales.</title>
        <authorList>
            <person name="Cuomo C."/>
            <person name="Litvintseva A."/>
            <person name="Heitman J."/>
            <person name="Chen Y."/>
            <person name="Sun S."/>
            <person name="Springer D."/>
            <person name="Dromer F."/>
            <person name="Young S."/>
            <person name="Zeng Q."/>
            <person name="Chapman S."/>
            <person name="Gujja S."/>
            <person name="Saif S."/>
            <person name="Birren B."/>
        </authorList>
    </citation>
    <scope>NUCLEOTIDE SEQUENCE [LARGE SCALE GENOMIC DNA]</scope>
    <source>
        <strain evidence="3 4">CBS 6039</strain>
    </source>
</reference>
<comment type="caution">
    <text evidence="3">The sequence shown here is derived from an EMBL/GenBank/DDBJ whole genome shotgun (WGS) entry which is preliminary data.</text>
</comment>
<protein>
    <recommendedName>
        <fullName evidence="5">Oxidoreductase</fullName>
    </recommendedName>
</protein>
<dbReference type="PRINTS" id="PR00081">
    <property type="entry name" value="GDHRDH"/>
</dbReference>
<comment type="similarity">
    <text evidence="1">Belongs to the short-chain dehydrogenases/reductases (SDR) family.</text>
</comment>
<organism evidence="3 4">
    <name type="scientific">Cryptococcus amylolentus CBS 6039</name>
    <dbReference type="NCBI Taxonomy" id="1295533"/>
    <lineage>
        <taxon>Eukaryota</taxon>
        <taxon>Fungi</taxon>
        <taxon>Dikarya</taxon>
        <taxon>Basidiomycota</taxon>
        <taxon>Agaricomycotina</taxon>
        <taxon>Tremellomycetes</taxon>
        <taxon>Tremellales</taxon>
        <taxon>Cryptococcaceae</taxon>
        <taxon>Cryptococcus</taxon>
    </lineage>
</organism>
<name>A0A1E3HMM3_9TREE</name>
<keyword evidence="2" id="KW-0560">Oxidoreductase</keyword>
<proteinExistence type="inferred from homology"/>
<keyword evidence="4" id="KW-1185">Reference proteome</keyword>
<dbReference type="Pfam" id="PF00106">
    <property type="entry name" value="adh_short"/>
    <property type="match status" value="1"/>
</dbReference>
<evidence type="ECO:0000256" key="2">
    <source>
        <dbReference type="ARBA" id="ARBA00023002"/>
    </source>
</evidence>
<dbReference type="RefSeq" id="XP_018992810.1">
    <property type="nucleotide sequence ID" value="XM_019138867.1"/>
</dbReference>
<dbReference type="AlphaFoldDB" id="A0A1E3HMM3"/>
<evidence type="ECO:0000313" key="3">
    <source>
        <dbReference type="EMBL" id="ODN77574.1"/>
    </source>
</evidence>
<dbReference type="OrthoDB" id="1393670at2759"/>
<dbReference type="Proteomes" id="UP000094065">
    <property type="component" value="Unassembled WGS sequence"/>
</dbReference>
<evidence type="ECO:0008006" key="5">
    <source>
        <dbReference type="Google" id="ProtNLM"/>
    </source>
</evidence>
<dbReference type="GO" id="GO:0016614">
    <property type="term" value="F:oxidoreductase activity, acting on CH-OH group of donors"/>
    <property type="evidence" value="ECO:0007669"/>
    <property type="project" value="UniProtKB-ARBA"/>
</dbReference>
<gene>
    <name evidence="3" type="ORF">L202_04742</name>
</gene>
<accession>A0A1E3HMM3</accession>
<dbReference type="SUPFAM" id="SSF51735">
    <property type="entry name" value="NAD(P)-binding Rossmann-fold domains"/>
    <property type="match status" value="1"/>
</dbReference>
<dbReference type="InterPro" id="IPR002347">
    <property type="entry name" value="SDR_fam"/>
</dbReference>
<dbReference type="PANTHER" id="PTHR48107">
    <property type="entry name" value="NADPH-DEPENDENT ALDEHYDE REDUCTASE-LIKE PROTEIN, CHLOROPLASTIC-RELATED"/>
    <property type="match status" value="1"/>
</dbReference>
<dbReference type="PANTHER" id="PTHR48107:SF16">
    <property type="entry name" value="NADPH-DEPENDENT ALDEHYDE REDUCTASE 1, CHLOROPLASTIC"/>
    <property type="match status" value="1"/>
</dbReference>
<dbReference type="GeneID" id="30156051"/>
<sequence length="264" mass="28812">MLARQSIFKQTPKLLKPRNLATPPCIFRNTKQFTTTAINMGGDQPEIITAYKELTSIKAQTQELPGKDVDMDPLAEFTKLEDWDDDGKPYLREYVGSGKLKGKKAIVTGGDSGIGRSAAQLFAREGADVTIVYLPEEEEDAQNAKKAIEADGQQCLALALDLMKADQAEAIVKKHIEKFGKLDILVNNASKQIMCTDIAEIEVRVKFPYLWHALICHSLPTSRVHSEATSSACLLSPSPPCPTSSVVPPSLTLPLSPPSRVLPV</sequence>
<dbReference type="Gene3D" id="3.40.50.720">
    <property type="entry name" value="NAD(P)-binding Rossmann-like Domain"/>
    <property type="match status" value="1"/>
</dbReference>
<evidence type="ECO:0000256" key="1">
    <source>
        <dbReference type="ARBA" id="ARBA00006484"/>
    </source>
</evidence>
<dbReference type="EMBL" id="AWGJ01000007">
    <property type="protein sequence ID" value="ODN77574.1"/>
    <property type="molecule type" value="Genomic_DNA"/>
</dbReference>